<evidence type="ECO:0000313" key="6">
    <source>
        <dbReference type="Proteomes" id="UP000219689"/>
    </source>
</evidence>
<dbReference type="InterPro" id="IPR003439">
    <property type="entry name" value="ABC_transporter-like_ATP-bd"/>
</dbReference>
<dbReference type="PROSITE" id="PS00211">
    <property type="entry name" value="ABC_TRANSPORTER_1"/>
    <property type="match status" value="1"/>
</dbReference>
<organism evidence="5 6">
    <name type="scientific">Natrinema ejinorense</name>
    <dbReference type="NCBI Taxonomy" id="373386"/>
    <lineage>
        <taxon>Archaea</taxon>
        <taxon>Methanobacteriati</taxon>
        <taxon>Methanobacteriota</taxon>
        <taxon>Stenosarchaea group</taxon>
        <taxon>Halobacteria</taxon>
        <taxon>Halobacteriales</taxon>
        <taxon>Natrialbaceae</taxon>
        <taxon>Natrinema</taxon>
    </lineage>
</organism>
<keyword evidence="3 5" id="KW-0067">ATP-binding</keyword>
<keyword evidence="1" id="KW-0813">Transport</keyword>
<dbReference type="InterPro" id="IPR003593">
    <property type="entry name" value="AAA+_ATPase"/>
</dbReference>
<dbReference type="RefSeq" id="WP_097379395.1">
    <property type="nucleotide sequence ID" value="NZ_NXNI01000001.1"/>
</dbReference>
<dbReference type="PROSITE" id="PS50893">
    <property type="entry name" value="ABC_TRANSPORTER_2"/>
    <property type="match status" value="1"/>
</dbReference>
<dbReference type="InterPro" id="IPR051120">
    <property type="entry name" value="ABC_AA/LPS_Transport"/>
</dbReference>
<feature type="domain" description="ABC transporter" evidence="4">
    <location>
        <begin position="26"/>
        <end position="256"/>
    </location>
</feature>
<dbReference type="InterPro" id="IPR027417">
    <property type="entry name" value="P-loop_NTPase"/>
</dbReference>
<sequence>MSTPSDPNARIKPAVAATGLDRDAVLATENLTKRFGGLTAVDSVDFTVAEGELRCLIGPNGAGKSTLLELITGQLSPTEGSVYFDGIDLTDMPSHERIDAGLSVKFQSPHIYEDLSVAQNLQIPLQRTDRADVDSATWETLTEVGLADRADTPAGDLSHGQQQRLEIGMATTLEPTLMLLDEPVAGMSVEETASVAELIRSLNADGMAFVVIEHDMEFVRKISDRVTVLNQGAIFQQGSIEEIEADEDVQRIYLGEDT</sequence>
<evidence type="ECO:0000256" key="1">
    <source>
        <dbReference type="ARBA" id="ARBA00022448"/>
    </source>
</evidence>
<dbReference type="EMBL" id="NXNI01000001">
    <property type="protein sequence ID" value="PCR90447.1"/>
    <property type="molecule type" value="Genomic_DNA"/>
</dbReference>
<comment type="caution">
    <text evidence="5">The sequence shown here is derived from an EMBL/GenBank/DDBJ whole genome shotgun (WGS) entry which is preliminary data.</text>
</comment>
<dbReference type="GO" id="GO:0005886">
    <property type="term" value="C:plasma membrane"/>
    <property type="evidence" value="ECO:0007669"/>
    <property type="project" value="TreeGrafter"/>
</dbReference>
<dbReference type="SUPFAM" id="SSF52540">
    <property type="entry name" value="P-loop containing nucleoside triphosphate hydrolases"/>
    <property type="match status" value="1"/>
</dbReference>
<evidence type="ECO:0000259" key="4">
    <source>
        <dbReference type="PROSITE" id="PS50893"/>
    </source>
</evidence>
<reference evidence="5 6" key="1">
    <citation type="submission" date="2017-09" db="EMBL/GenBank/DDBJ databases">
        <title>Genome sequences of Natrinema ejinorence JCM 13890T.</title>
        <authorList>
            <person name="Roh S.W."/>
            <person name="Kim Y.B."/>
            <person name="Kim J.Y."/>
        </authorList>
    </citation>
    <scope>NUCLEOTIDE SEQUENCE [LARGE SCALE GENOMIC DNA]</scope>
    <source>
        <strain evidence="5 6">JCM 13890</strain>
    </source>
</reference>
<accession>A0A2A5QUD4</accession>
<dbReference type="Pfam" id="PF00005">
    <property type="entry name" value="ABC_tran"/>
    <property type="match status" value="1"/>
</dbReference>
<keyword evidence="2" id="KW-0547">Nucleotide-binding</keyword>
<dbReference type="AlphaFoldDB" id="A0A2A5QUD4"/>
<dbReference type="Proteomes" id="UP000219689">
    <property type="component" value="Unassembled WGS sequence"/>
</dbReference>
<protein>
    <submittedName>
        <fullName evidence="5">ABC transporter ATP-binding protein</fullName>
    </submittedName>
</protein>
<proteinExistence type="predicted"/>
<dbReference type="CDD" id="cd03219">
    <property type="entry name" value="ABC_Mj1267_LivG_branched"/>
    <property type="match status" value="1"/>
</dbReference>
<dbReference type="PANTHER" id="PTHR45772">
    <property type="entry name" value="CONSERVED COMPONENT OF ABC TRANSPORTER FOR NATURAL AMINO ACIDS-RELATED"/>
    <property type="match status" value="1"/>
</dbReference>
<keyword evidence="6" id="KW-1185">Reference proteome</keyword>
<evidence type="ECO:0000256" key="2">
    <source>
        <dbReference type="ARBA" id="ARBA00022741"/>
    </source>
</evidence>
<dbReference type="PANTHER" id="PTHR45772:SF8">
    <property type="entry name" value="HIGH-AFFINITY BRANCHED-CHAIN AMINO ACID TRANSPORT ATP-BINDING PROTEIN"/>
    <property type="match status" value="1"/>
</dbReference>
<evidence type="ECO:0000313" key="5">
    <source>
        <dbReference type="EMBL" id="PCR90447.1"/>
    </source>
</evidence>
<dbReference type="InterPro" id="IPR017871">
    <property type="entry name" value="ABC_transporter-like_CS"/>
</dbReference>
<name>A0A2A5QUD4_9EURY</name>
<gene>
    <name evidence="5" type="ORF">CP557_07865</name>
</gene>
<dbReference type="SMART" id="SM00382">
    <property type="entry name" value="AAA"/>
    <property type="match status" value="1"/>
</dbReference>
<dbReference type="Gene3D" id="3.40.50.300">
    <property type="entry name" value="P-loop containing nucleotide triphosphate hydrolases"/>
    <property type="match status" value="1"/>
</dbReference>
<evidence type="ECO:0000256" key="3">
    <source>
        <dbReference type="ARBA" id="ARBA00022840"/>
    </source>
</evidence>
<dbReference type="GO" id="GO:0016887">
    <property type="term" value="F:ATP hydrolysis activity"/>
    <property type="evidence" value="ECO:0007669"/>
    <property type="project" value="InterPro"/>
</dbReference>
<dbReference type="OrthoDB" id="44250at2157"/>
<dbReference type="GO" id="GO:0005524">
    <property type="term" value="F:ATP binding"/>
    <property type="evidence" value="ECO:0007669"/>
    <property type="project" value="UniProtKB-KW"/>
</dbReference>